<dbReference type="Proteomes" id="UP000275865">
    <property type="component" value="Unassembled WGS sequence"/>
</dbReference>
<dbReference type="Pfam" id="PF13021">
    <property type="entry name" value="DUF3885"/>
    <property type="match status" value="1"/>
</dbReference>
<dbReference type="InterPro" id="IPR024976">
    <property type="entry name" value="DUF3885"/>
</dbReference>
<evidence type="ECO:0000259" key="1">
    <source>
        <dbReference type="Pfam" id="PF13021"/>
    </source>
</evidence>
<protein>
    <recommendedName>
        <fullName evidence="1">DUF3885 domain-containing protein</fullName>
    </recommendedName>
</protein>
<evidence type="ECO:0000313" key="3">
    <source>
        <dbReference type="Proteomes" id="UP000275865"/>
    </source>
</evidence>
<reference evidence="2 3" key="1">
    <citation type="submission" date="2018-09" db="EMBL/GenBank/DDBJ databases">
        <title>Micromonospora sp. nov. MS1-9, isolated from a root of Musa sp.</title>
        <authorList>
            <person name="Kuncharoen N."/>
            <person name="Kudo T."/>
            <person name="Ohkuma M."/>
            <person name="Yuki M."/>
            <person name="Tanasupawat S."/>
        </authorList>
    </citation>
    <scope>NUCLEOTIDE SEQUENCE [LARGE SCALE GENOMIC DNA]</scope>
    <source>
        <strain evidence="2 3">MS1-9</strain>
    </source>
</reference>
<accession>A0A3A9YAE6</accession>
<proteinExistence type="predicted"/>
<evidence type="ECO:0000313" key="2">
    <source>
        <dbReference type="EMBL" id="RKN34162.1"/>
    </source>
</evidence>
<name>A0A3A9YAE6_9ACTN</name>
<feature type="domain" description="DUF3885" evidence="1">
    <location>
        <begin position="27"/>
        <end position="195"/>
    </location>
</feature>
<organism evidence="2 3">
    <name type="scientific">Micromonospora musae</name>
    <dbReference type="NCBI Taxonomy" id="1894970"/>
    <lineage>
        <taxon>Bacteria</taxon>
        <taxon>Bacillati</taxon>
        <taxon>Actinomycetota</taxon>
        <taxon>Actinomycetes</taxon>
        <taxon>Micromonosporales</taxon>
        <taxon>Micromonosporaceae</taxon>
        <taxon>Micromonospora</taxon>
    </lineage>
</organism>
<sequence>MTPSQELNPPALSELWDSVWPECPPFAHWLRGRYPDRWVRFHSLPGSKRYADNETEYAIVLDRHHAVLSELDPGAVLLVVTSEWTEGPATTPQIWPRRSEIAPSAWHWQTLLEDPEEEPEHRTYTQLYAETIPWRRGAIDVLLRAVADDELANVILAPTDLRWLYHPYDGGADVVLPTREQRDALKAQHPEWLSQQSSGL</sequence>
<comment type="caution">
    <text evidence="2">The sequence shown here is derived from an EMBL/GenBank/DDBJ whole genome shotgun (WGS) entry which is preliminary data.</text>
</comment>
<dbReference type="AlphaFoldDB" id="A0A3A9YAE6"/>
<gene>
    <name evidence="2" type="ORF">D7044_09010</name>
</gene>
<dbReference type="EMBL" id="RAZT01000004">
    <property type="protein sequence ID" value="RKN34162.1"/>
    <property type="molecule type" value="Genomic_DNA"/>
</dbReference>